<dbReference type="RefSeq" id="WP_054730632.1">
    <property type="nucleotide sequence ID" value="NZ_CP012898.1"/>
</dbReference>
<dbReference type="KEGG" id="ahz:APS56_15800"/>
<evidence type="ECO:0000256" key="1">
    <source>
        <dbReference type="SAM" id="Coils"/>
    </source>
</evidence>
<evidence type="ECO:0000313" key="2">
    <source>
        <dbReference type="EMBL" id="ALJ06509.1"/>
    </source>
</evidence>
<dbReference type="AlphaFoldDB" id="A0A0P0CJV8"/>
<dbReference type="PROSITE" id="PS51257">
    <property type="entry name" value="PROKAR_LIPOPROTEIN"/>
    <property type="match status" value="1"/>
</dbReference>
<organism evidence="2 3">
    <name type="scientific">Pseudalgibacter alginicilyticus</name>
    <dbReference type="NCBI Taxonomy" id="1736674"/>
    <lineage>
        <taxon>Bacteria</taxon>
        <taxon>Pseudomonadati</taxon>
        <taxon>Bacteroidota</taxon>
        <taxon>Flavobacteriia</taxon>
        <taxon>Flavobacteriales</taxon>
        <taxon>Flavobacteriaceae</taxon>
        <taxon>Pseudalgibacter</taxon>
    </lineage>
</organism>
<dbReference type="Proteomes" id="UP000057981">
    <property type="component" value="Chromosome"/>
</dbReference>
<name>A0A0P0CJV8_9FLAO</name>
<keyword evidence="1" id="KW-0175">Coiled coil</keyword>
<dbReference type="OrthoDB" id="1262041at2"/>
<evidence type="ECO:0008006" key="4">
    <source>
        <dbReference type="Google" id="ProtNLM"/>
    </source>
</evidence>
<feature type="coiled-coil region" evidence="1">
    <location>
        <begin position="29"/>
        <end position="82"/>
    </location>
</feature>
<dbReference type="EMBL" id="CP012898">
    <property type="protein sequence ID" value="ALJ06509.1"/>
    <property type="molecule type" value="Genomic_DNA"/>
</dbReference>
<dbReference type="STRING" id="1736674.APS56_15800"/>
<reference evidence="2 3" key="1">
    <citation type="submission" date="2015-10" db="EMBL/GenBank/DDBJ databases">
        <authorList>
            <person name="Gilbert D.G."/>
        </authorList>
    </citation>
    <scope>NUCLEOTIDE SEQUENCE [LARGE SCALE GENOMIC DNA]</scope>
    <source>
        <strain evidence="3">HZ-22</strain>
    </source>
</reference>
<gene>
    <name evidence="2" type="ORF">APS56_15800</name>
</gene>
<sequence length="226" mass="26382">MRKLSFLPLFCFAILISSCESDAERMERIAKKKVQSIELEEQRKEEEAERIFQLEQERIERIKREEEELIAKQTRFEKEKRERAIYETYINNSLHTGATPYARYFGGNSSCNDYGCSQIKVITSSSDVIVIIKKDDKVVRHAYINSGRSYTFSFPNGTYQTFFYYGKGWNPEKPMKDGEMKGGFIENESFGKDNPQYLSNNILEYELILQQNGNFSTRLSNSEEAL</sequence>
<keyword evidence="3" id="KW-1185">Reference proteome</keyword>
<accession>A0A0P0CJV8</accession>
<dbReference type="PATRIC" id="fig|1736674.3.peg.3234"/>
<evidence type="ECO:0000313" key="3">
    <source>
        <dbReference type="Proteomes" id="UP000057981"/>
    </source>
</evidence>
<proteinExistence type="predicted"/>
<protein>
    <recommendedName>
        <fullName evidence="4">Lipoprotein</fullName>
    </recommendedName>
</protein>